<feature type="transmembrane region" description="Helical" evidence="5">
    <location>
        <begin position="67"/>
        <end position="90"/>
    </location>
</feature>
<feature type="domain" description="ABC-2 type transporter transmembrane" evidence="6">
    <location>
        <begin position="18"/>
        <end position="172"/>
    </location>
</feature>
<dbReference type="AlphaFoldDB" id="A0A382C750"/>
<dbReference type="PANTHER" id="PTHR43229">
    <property type="entry name" value="NODULATION PROTEIN J"/>
    <property type="match status" value="1"/>
</dbReference>
<comment type="subcellular location">
    <subcellularLocation>
        <location evidence="1">Membrane</location>
        <topology evidence="1">Multi-pass membrane protein</topology>
    </subcellularLocation>
</comment>
<evidence type="ECO:0000256" key="2">
    <source>
        <dbReference type="ARBA" id="ARBA00022692"/>
    </source>
</evidence>
<dbReference type="InterPro" id="IPR051784">
    <property type="entry name" value="Nod_factor_ABC_transporter"/>
</dbReference>
<evidence type="ECO:0000256" key="3">
    <source>
        <dbReference type="ARBA" id="ARBA00022989"/>
    </source>
</evidence>
<gene>
    <name evidence="7" type="ORF">METZ01_LOCUS174466</name>
</gene>
<proteinExistence type="predicted"/>
<reference evidence="7" key="1">
    <citation type="submission" date="2018-05" db="EMBL/GenBank/DDBJ databases">
        <authorList>
            <person name="Lanie J.A."/>
            <person name="Ng W.-L."/>
            <person name="Kazmierczak K.M."/>
            <person name="Andrzejewski T.M."/>
            <person name="Davidsen T.M."/>
            <person name="Wayne K.J."/>
            <person name="Tettelin H."/>
            <person name="Glass J.I."/>
            <person name="Rusch D."/>
            <person name="Podicherti R."/>
            <person name="Tsui H.-C.T."/>
            <person name="Winkler M.E."/>
        </authorList>
    </citation>
    <scope>NUCLEOTIDE SEQUENCE</scope>
</reference>
<dbReference type="InterPro" id="IPR000412">
    <property type="entry name" value="ABC_2_transport"/>
</dbReference>
<feature type="transmembrane region" description="Helical" evidence="5">
    <location>
        <begin position="102"/>
        <end position="124"/>
    </location>
</feature>
<evidence type="ECO:0000256" key="4">
    <source>
        <dbReference type="ARBA" id="ARBA00023136"/>
    </source>
</evidence>
<evidence type="ECO:0000256" key="5">
    <source>
        <dbReference type="SAM" id="Phobius"/>
    </source>
</evidence>
<evidence type="ECO:0000313" key="7">
    <source>
        <dbReference type="EMBL" id="SVB21612.1"/>
    </source>
</evidence>
<protein>
    <recommendedName>
        <fullName evidence="6">ABC-2 type transporter transmembrane domain-containing protein</fullName>
    </recommendedName>
</protein>
<accession>A0A382C750</accession>
<dbReference type="PIRSF" id="PIRSF006648">
    <property type="entry name" value="DrrB"/>
    <property type="match status" value="1"/>
</dbReference>
<keyword evidence="4 5" id="KW-0472">Membrane</keyword>
<dbReference type="Pfam" id="PF01061">
    <property type="entry name" value="ABC2_membrane"/>
    <property type="match status" value="1"/>
</dbReference>
<dbReference type="InterPro" id="IPR013525">
    <property type="entry name" value="ABC2_TM"/>
</dbReference>
<dbReference type="PANTHER" id="PTHR43229:SF2">
    <property type="entry name" value="NODULATION PROTEIN J"/>
    <property type="match status" value="1"/>
</dbReference>
<keyword evidence="2 5" id="KW-0812">Transmembrane</keyword>
<organism evidence="7">
    <name type="scientific">marine metagenome</name>
    <dbReference type="NCBI Taxonomy" id="408172"/>
    <lineage>
        <taxon>unclassified sequences</taxon>
        <taxon>metagenomes</taxon>
        <taxon>ecological metagenomes</taxon>
    </lineage>
</organism>
<dbReference type="GO" id="GO:0043190">
    <property type="term" value="C:ATP-binding cassette (ABC) transporter complex"/>
    <property type="evidence" value="ECO:0007669"/>
    <property type="project" value="InterPro"/>
</dbReference>
<name>A0A382C750_9ZZZZ</name>
<evidence type="ECO:0000259" key="6">
    <source>
        <dbReference type="Pfam" id="PF01061"/>
    </source>
</evidence>
<evidence type="ECO:0000256" key="1">
    <source>
        <dbReference type="ARBA" id="ARBA00004141"/>
    </source>
</evidence>
<feature type="transmembrane region" description="Helical" evidence="5">
    <location>
        <begin position="23"/>
        <end position="46"/>
    </location>
</feature>
<dbReference type="EMBL" id="UINC01033014">
    <property type="protein sequence ID" value="SVB21612.1"/>
    <property type="molecule type" value="Genomic_DNA"/>
</dbReference>
<dbReference type="GO" id="GO:0140359">
    <property type="term" value="F:ABC-type transporter activity"/>
    <property type="evidence" value="ECO:0007669"/>
    <property type="project" value="InterPro"/>
</dbReference>
<feature type="transmembrane region" description="Helical" evidence="5">
    <location>
        <begin position="195"/>
        <end position="213"/>
    </location>
</feature>
<sequence>MLRIFGNDSVEIDGGIVSRATKYIPMITAFSVIGSSYTGIAMTLTLNRDIGVLKRYKGTPLPLIIFLLGKIAHNTIVSFALAVIIAIIAFVVFDVGLPTNSIVAFLLTMILGAATFTSLGIAFTSVIPNSDAAAPMVNASVIPLMFISDVFIPMDSAPNWLNGIAQVFPVRPFSLSLQETYSPFSSGLTSNPENFAILFAWLVVGVIASLKFFSWEPRT</sequence>
<keyword evidence="3 5" id="KW-1133">Transmembrane helix</keyword>